<comment type="caution">
    <text evidence="2">The sequence shown here is derived from an EMBL/GenBank/DDBJ whole genome shotgun (WGS) entry which is preliminary data.</text>
</comment>
<dbReference type="GO" id="GO:0005524">
    <property type="term" value="F:ATP binding"/>
    <property type="evidence" value="ECO:0007669"/>
    <property type="project" value="InterPro"/>
</dbReference>
<dbReference type="SUPFAM" id="SSF56112">
    <property type="entry name" value="Protein kinase-like (PK-like)"/>
    <property type="match status" value="1"/>
</dbReference>
<name>A0AAE1Q5J9_9EUCA</name>
<dbReference type="Gene3D" id="1.10.510.10">
    <property type="entry name" value="Transferase(Phosphotransferase) domain 1"/>
    <property type="match status" value="1"/>
</dbReference>
<organism evidence="2 3">
    <name type="scientific">Petrolisthes manimaculis</name>
    <dbReference type="NCBI Taxonomy" id="1843537"/>
    <lineage>
        <taxon>Eukaryota</taxon>
        <taxon>Metazoa</taxon>
        <taxon>Ecdysozoa</taxon>
        <taxon>Arthropoda</taxon>
        <taxon>Crustacea</taxon>
        <taxon>Multicrustacea</taxon>
        <taxon>Malacostraca</taxon>
        <taxon>Eumalacostraca</taxon>
        <taxon>Eucarida</taxon>
        <taxon>Decapoda</taxon>
        <taxon>Pleocyemata</taxon>
        <taxon>Anomura</taxon>
        <taxon>Galatheoidea</taxon>
        <taxon>Porcellanidae</taxon>
        <taxon>Petrolisthes</taxon>
    </lineage>
</organism>
<dbReference type="AlphaFoldDB" id="A0AAE1Q5J9"/>
<dbReference type="InterPro" id="IPR008271">
    <property type="entry name" value="Ser/Thr_kinase_AS"/>
</dbReference>
<accession>A0AAE1Q5J9</accession>
<proteinExistence type="predicted"/>
<dbReference type="GO" id="GO:0004672">
    <property type="term" value="F:protein kinase activity"/>
    <property type="evidence" value="ECO:0007669"/>
    <property type="project" value="InterPro"/>
</dbReference>
<dbReference type="EMBL" id="JAWZYT010000775">
    <property type="protein sequence ID" value="KAK4319177.1"/>
    <property type="molecule type" value="Genomic_DNA"/>
</dbReference>
<protein>
    <recommendedName>
        <fullName evidence="1">Protein kinase domain-containing protein</fullName>
    </recommendedName>
</protein>
<dbReference type="PROSITE" id="PS00108">
    <property type="entry name" value="PROTEIN_KINASE_ST"/>
    <property type="match status" value="1"/>
</dbReference>
<gene>
    <name evidence="2" type="ORF">Pmani_009865</name>
</gene>
<dbReference type="InterPro" id="IPR011009">
    <property type="entry name" value="Kinase-like_dom_sf"/>
</dbReference>
<feature type="domain" description="Protein kinase" evidence="1">
    <location>
        <begin position="1"/>
        <end position="159"/>
    </location>
</feature>
<keyword evidence="3" id="KW-1185">Reference proteome</keyword>
<evidence type="ECO:0000259" key="1">
    <source>
        <dbReference type="PROSITE" id="PS50011"/>
    </source>
</evidence>
<reference evidence="2" key="1">
    <citation type="submission" date="2023-11" db="EMBL/GenBank/DDBJ databases">
        <title>Genome assemblies of two species of porcelain crab, Petrolisthes cinctipes and Petrolisthes manimaculis (Anomura: Porcellanidae).</title>
        <authorList>
            <person name="Angst P."/>
        </authorList>
    </citation>
    <scope>NUCLEOTIDE SEQUENCE</scope>
    <source>
        <strain evidence="2">PB745_02</strain>
        <tissue evidence="2">Gill</tissue>
    </source>
</reference>
<dbReference type="PROSITE" id="PS50011">
    <property type="entry name" value="PROTEIN_KINASE_DOM"/>
    <property type="match status" value="1"/>
</dbReference>
<evidence type="ECO:0000313" key="3">
    <source>
        <dbReference type="Proteomes" id="UP001292094"/>
    </source>
</evidence>
<evidence type="ECO:0000313" key="2">
    <source>
        <dbReference type="EMBL" id="KAK4319177.1"/>
    </source>
</evidence>
<sequence length="159" mass="17953">MRQLGQVQDRMAARGLAHNDIKEDNVCIKFSDHGIELTFIDFGLANPLGNNVYFFPLKPQSWTKYPWVAPEVLAGGCSSVASDTYSLASLLIFMYKKMSLTLPQQAAVWVKTAIGNIPENRTKVITFLQTFNPLAIACDRIQDEETELLFRKRRITKSP</sequence>
<dbReference type="InterPro" id="IPR000719">
    <property type="entry name" value="Prot_kinase_dom"/>
</dbReference>
<dbReference type="Pfam" id="PF00069">
    <property type="entry name" value="Pkinase"/>
    <property type="match status" value="1"/>
</dbReference>
<dbReference type="Proteomes" id="UP001292094">
    <property type="component" value="Unassembled WGS sequence"/>
</dbReference>